<dbReference type="eggNOG" id="arCOG00553">
    <property type="taxonomic scope" value="Archaea"/>
</dbReference>
<keyword evidence="2" id="KW-0547">Nucleotide-binding</keyword>
<feature type="non-terminal residue" evidence="2">
    <location>
        <position position="1"/>
    </location>
</feature>
<sequence length="59" mass="6145">GAKTAETILENAGREDPSMEGIEPTTSANGGERADSSRDTEPASNRTDTDNSQSSLGDF</sequence>
<dbReference type="RefSeq" id="WP_006065411.1">
    <property type="nucleotide sequence ID" value="NZ_AOHY01000012.1"/>
</dbReference>
<evidence type="ECO:0000256" key="1">
    <source>
        <dbReference type="SAM" id="MobiDB-lite"/>
    </source>
</evidence>
<dbReference type="EMBL" id="AOHY01000012">
    <property type="protein sequence ID" value="ELY50126.1"/>
    <property type="molecule type" value="Genomic_DNA"/>
</dbReference>
<keyword evidence="3" id="KW-1185">Reference proteome</keyword>
<keyword evidence="2" id="KW-0067">ATP-binding</keyword>
<feature type="compositionally biased region" description="Polar residues" evidence="1">
    <location>
        <begin position="42"/>
        <end position="59"/>
    </location>
</feature>
<dbReference type="PATRIC" id="fig|1227500.6.peg.1256"/>
<proteinExistence type="predicted"/>
<comment type="caution">
    <text evidence="2">The sequence shown here is derived from an EMBL/GenBank/DDBJ whole genome shotgun (WGS) entry which is preliminary data.</text>
</comment>
<gene>
    <name evidence="2" type="ORF">C494_06198</name>
</gene>
<dbReference type="Proteomes" id="UP000011690">
    <property type="component" value="Unassembled WGS sequence"/>
</dbReference>
<dbReference type="GO" id="GO:0004386">
    <property type="term" value="F:helicase activity"/>
    <property type="evidence" value="ECO:0007669"/>
    <property type="project" value="UniProtKB-KW"/>
</dbReference>
<keyword evidence="2" id="KW-0378">Hydrolase</keyword>
<feature type="region of interest" description="Disordered" evidence="1">
    <location>
        <begin position="1"/>
        <end position="59"/>
    </location>
</feature>
<keyword evidence="2" id="KW-0347">Helicase</keyword>
<protein>
    <submittedName>
        <fullName evidence="2">DEAD/DEAH box helicase domain protein</fullName>
    </submittedName>
</protein>
<accession>L9WLP2</accession>
<organism evidence="2 3">
    <name type="scientific">Natronorubrum bangense JCM 10635</name>
    <dbReference type="NCBI Taxonomy" id="1227500"/>
    <lineage>
        <taxon>Archaea</taxon>
        <taxon>Methanobacteriati</taxon>
        <taxon>Methanobacteriota</taxon>
        <taxon>Stenosarchaea group</taxon>
        <taxon>Halobacteria</taxon>
        <taxon>Halobacteriales</taxon>
        <taxon>Natrialbaceae</taxon>
        <taxon>Natronorubrum</taxon>
    </lineage>
</organism>
<dbReference type="AlphaFoldDB" id="L9WLP2"/>
<evidence type="ECO:0000313" key="3">
    <source>
        <dbReference type="Proteomes" id="UP000011690"/>
    </source>
</evidence>
<reference evidence="2 3" key="1">
    <citation type="journal article" date="2014" name="PLoS Genet.">
        <title>Phylogenetically driven sequencing of extremely halophilic archaea reveals strategies for static and dynamic osmo-response.</title>
        <authorList>
            <person name="Becker E.A."/>
            <person name="Seitzer P.M."/>
            <person name="Tritt A."/>
            <person name="Larsen D."/>
            <person name="Krusor M."/>
            <person name="Yao A.I."/>
            <person name="Wu D."/>
            <person name="Madern D."/>
            <person name="Eisen J.A."/>
            <person name="Darling A.E."/>
            <person name="Facciotti M.T."/>
        </authorList>
    </citation>
    <scope>NUCLEOTIDE SEQUENCE [LARGE SCALE GENOMIC DNA]</scope>
    <source>
        <strain evidence="2 3">JCM 10635</strain>
    </source>
</reference>
<dbReference type="STRING" id="1227500.C494_06198"/>
<evidence type="ECO:0000313" key="2">
    <source>
        <dbReference type="EMBL" id="ELY50126.1"/>
    </source>
</evidence>
<feature type="compositionally biased region" description="Basic and acidic residues" evidence="1">
    <location>
        <begin position="32"/>
        <end position="41"/>
    </location>
</feature>
<name>L9WLP2_9EURY</name>